<gene>
    <name evidence="1" type="ORF">JJC05_13050</name>
</gene>
<proteinExistence type="predicted"/>
<evidence type="ECO:0000313" key="1">
    <source>
        <dbReference type="EMBL" id="QYS88546.1"/>
    </source>
</evidence>
<organism evidence="1">
    <name type="scientific">Flavobacterium columnare</name>
    <dbReference type="NCBI Taxonomy" id="996"/>
    <lineage>
        <taxon>Bacteria</taxon>
        <taxon>Pseudomonadati</taxon>
        <taxon>Bacteroidota</taxon>
        <taxon>Flavobacteriia</taxon>
        <taxon>Flavobacteriales</taxon>
        <taxon>Flavobacteriaceae</taxon>
        <taxon>Flavobacterium</taxon>
    </lineage>
</organism>
<name>A0A8G0P503_9FLAO</name>
<dbReference type="EMBL" id="CP067378">
    <property type="protein sequence ID" value="QYS88546.1"/>
    <property type="molecule type" value="Genomic_DNA"/>
</dbReference>
<dbReference type="AlphaFoldDB" id="A0A8G0P503"/>
<reference evidence="1" key="1">
    <citation type="submission" date="2020-12" db="EMBL/GenBank/DDBJ databases">
        <title>Genome sequencing of genetic groups of Flavobacterium columnare.</title>
        <authorList>
            <person name="Waldbieser G.C."/>
            <person name="Griffin M.J."/>
            <person name="LaFrentz B.R."/>
        </authorList>
    </citation>
    <scope>NUCLEOTIDE SEQUENCE</scope>
    <source>
        <strain evidence="1">90-106</strain>
    </source>
</reference>
<sequence>MIVQWILLILNYLILGKIIPAGTTYTSSNFISPIYVYTSTNNKLKCIDEKSFKLTIIPQPVAPKNITTPSICDDFQDPFDGIYQFDLSTINSSVLGNVTSTHDLKVDYFRSFNEANDLNATPLNIKYINDTPFNQSIWARLSSSKLNSCFDVSNEIKLIIEPLPKSSLQPEYIICEDYATGTLYNQAVLNTGLSLNNHQFKWFYNNTPLTAKTPSITVSQDGNYAVMITNTTTNCTKIT</sequence>
<dbReference type="Proteomes" id="UP000824721">
    <property type="component" value="Chromosome"/>
</dbReference>
<protein>
    <submittedName>
        <fullName evidence="1">Uncharacterized protein</fullName>
    </submittedName>
</protein>
<accession>A0A8G0P503</accession>
<dbReference type="KEGG" id="fdv:JJC05_13050"/>